<dbReference type="Proteomes" id="UP000284605">
    <property type="component" value="Unassembled WGS sequence"/>
</dbReference>
<comment type="caution">
    <text evidence="3">The sequence shown here is derived from an EMBL/GenBank/DDBJ whole genome shotgun (WGS) entry which is preliminary data.</text>
</comment>
<dbReference type="EMBL" id="QYUK01000011">
    <property type="protein sequence ID" value="RJF89622.1"/>
    <property type="molecule type" value="Genomic_DNA"/>
</dbReference>
<dbReference type="InterPro" id="IPR018490">
    <property type="entry name" value="cNMP-bd_dom_sf"/>
</dbReference>
<dbReference type="PROSITE" id="PS50042">
    <property type="entry name" value="CNMP_BINDING_3"/>
    <property type="match status" value="1"/>
</dbReference>
<accession>A0A418WI50</accession>
<reference evidence="3 4" key="1">
    <citation type="submission" date="2018-09" db="EMBL/GenBank/DDBJ databases">
        <authorList>
            <person name="Zhu H."/>
        </authorList>
    </citation>
    <scope>NUCLEOTIDE SEQUENCE [LARGE SCALE GENOMIC DNA]</scope>
    <source>
        <strain evidence="3 4">K1W22B-8</strain>
    </source>
</reference>
<feature type="region of interest" description="Disordered" evidence="1">
    <location>
        <begin position="46"/>
        <end position="71"/>
    </location>
</feature>
<dbReference type="Gene3D" id="2.60.120.10">
    <property type="entry name" value="Jelly Rolls"/>
    <property type="match status" value="1"/>
</dbReference>
<dbReference type="PRINTS" id="PR00103">
    <property type="entry name" value="CAMPKINASE"/>
</dbReference>
<proteinExistence type="predicted"/>
<evidence type="ECO:0000313" key="3">
    <source>
        <dbReference type="EMBL" id="RJF89622.1"/>
    </source>
</evidence>
<feature type="domain" description="Cyclic nucleotide-binding" evidence="2">
    <location>
        <begin position="111"/>
        <end position="231"/>
    </location>
</feature>
<dbReference type="InterPro" id="IPR050503">
    <property type="entry name" value="cAMP-dep_PK_reg_su-like"/>
</dbReference>
<sequence length="243" mass="26291">MAREGQYRRGRAALVLRCLQSHAAAMDAALPRLPFLRYPGMAGTRRRCRNPAAARPAGRRHPGRRQRRQDRLGHAIGDFISAWRRAARRNDQRGNVMSLNEDAATLATVPLFQGVDPARLKLIAFAAERQTVPAGSVLVAQGEAGDAVYVVLSGEADALVTTADGSTIRVGGIPAGTLFGEVALLADVPRTATVKATTEMIVLRLGADLFFELMNEFPAVGVAVMRELARRLDRSTTLLQKRG</sequence>
<dbReference type="SMART" id="SM00100">
    <property type="entry name" value="cNMP"/>
    <property type="match status" value="1"/>
</dbReference>
<evidence type="ECO:0000256" key="1">
    <source>
        <dbReference type="SAM" id="MobiDB-lite"/>
    </source>
</evidence>
<dbReference type="GO" id="GO:0005952">
    <property type="term" value="C:cAMP-dependent protein kinase complex"/>
    <property type="evidence" value="ECO:0007669"/>
    <property type="project" value="InterPro"/>
</dbReference>
<dbReference type="Pfam" id="PF00027">
    <property type="entry name" value="cNMP_binding"/>
    <property type="match status" value="1"/>
</dbReference>
<dbReference type="PANTHER" id="PTHR11635:SF152">
    <property type="entry name" value="CAMP-DEPENDENT PROTEIN KINASE TYPE I REGULATORY SUBUNIT-RELATED"/>
    <property type="match status" value="1"/>
</dbReference>
<protein>
    <submittedName>
        <fullName evidence="3">Crp/Fnr family transcriptional regulator</fullName>
    </submittedName>
</protein>
<dbReference type="InterPro" id="IPR000595">
    <property type="entry name" value="cNMP-bd_dom"/>
</dbReference>
<dbReference type="PROSITE" id="PS00889">
    <property type="entry name" value="CNMP_BINDING_2"/>
    <property type="match status" value="1"/>
</dbReference>
<organism evidence="3 4">
    <name type="scientific">Oleomonas cavernae</name>
    <dbReference type="NCBI Taxonomy" id="2320859"/>
    <lineage>
        <taxon>Bacteria</taxon>
        <taxon>Pseudomonadati</taxon>
        <taxon>Pseudomonadota</taxon>
        <taxon>Alphaproteobacteria</taxon>
        <taxon>Acetobacterales</taxon>
        <taxon>Acetobacteraceae</taxon>
        <taxon>Oleomonas</taxon>
    </lineage>
</organism>
<dbReference type="PROSITE" id="PS00888">
    <property type="entry name" value="CNMP_BINDING_1"/>
    <property type="match status" value="1"/>
</dbReference>
<dbReference type="PANTHER" id="PTHR11635">
    <property type="entry name" value="CAMP-DEPENDENT PROTEIN KINASE REGULATORY CHAIN"/>
    <property type="match status" value="1"/>
</dbReference>
<dbReference type="SUPFAM" id="SSF51206">
    <property type="entry name" value="cAMP-binding domain-like"/>
    <property type="match status" value="1"/>
</dbReference>
<dbReference type="InterPro" id="IPR018488">
    <property type="entry name" value="cNMP-bd_CS"/>
</dbReference>
<dbReference type="GO" id="GO:0005829">
    <property type="term" value="C:cytosol"/>
    <property type="evidence" value="ECO:0007669"/>
    <property type="project" value="TreeGrafter"/>
</dbReference>
<dbReference type="InterPro" id="IPR014710">
    <property type="entry name" value="RmlC-like_jellyroll"/>
</dbReference>
<dbReference type="AlphaFoldDB" id="A0A418WI50"/>
<feature type="compositionally biased region" description="Basic residues" evidence="1">
    <location>
        <begin position="57"/>
        <end position="68"/>
    </location>
</feature>
<evidence type="ECO:0000259" key="2">
    <source>
        <dbReference type="PROSITE" id="PS50042"/>
    </source>
</evidence>
<dbReference type="CDD" id="cd00038">
    <property type="entry name" value="CAP_ED"/>
    <property type="match status" value="1"/>
</dbReference>
<evidence type="ECO:0000313" key="4">
    <source>
        <dbReference type="Proteomes" id="UP000284605"/>
    </source>
</evidence>
<keyword evidence="4" id="KW-1185">Reference proteome</keyword>
<gene>
    <name evidence="3" type="ORF">D3874_23795</name>
</gene>
<name>A0A418WI50_9PROT</name>